<dbReference type="Pfam" id="PF08241">
    <property type="entry name" value="Methyltransf_11"/>
    <property type="match status" value="1"/>
</dbReference>
<dbReference type="InterPro" id="IPR029063">
    <property type="entry name" value="SAM-dependent_MTases_sf"/>
</dbReference>
<dbReference type="PANTHER" id="PTHR42912">
    <property type="entry name" value="METHYLTRANSFERASE"/>
    <property type="match status" value="1"/>
</dbReference>
<dbReference type="PANTHER" id="PTHR42912:SF81">
    <property type="entry name" value="METHYLTRANSFERASE DOMAIN-CONTAINING PROTEIN"/>
    <property type="match status" value="1"/>
</dbReference>
<dbReference type="AlphaFoldDB" id="A0A7S0RS81"/>
<accession>A0A7S0RS81</accession>
<evidence type="ECO:0000259" key="1">
    <source>
        <dbReference type="Pfam" id="PF08241"/>
    </source>
</evidence>
<dbReference type="GO" id="GO:0008757">
    <property type="term" value="F:S-adenosylmethionine-dependent methyltransferase activity"/>
    <property type="evidence" value="ECO:0007669"/>
    <property type="project" value="InterPro"/>
</dbReference>
<organism evidence="2">
    <name type="scientific">Pyramimonas obovata</name>
    <dbReference type="NCBI Taxonomy" id="1411642"/>
    <lineage>
        <taxon>Eukaryota</taxon>
        <taxon>Viridiplantae</taxon>
        <taxon>Chlorophyta</taxon>
        <taxon>Pyramimonadophyceae</taxon>
        <taxon>Pyramimonadales</taxon>
        <taxon>Pyramimonadaceae</taxon>
        <taxon>Pyramimonas</taxon>
        <taxon>Pyramimonas incertae sedis</taxon>
    </lineage>
</organism>
<reference evidence="2" key="1">
    <citation type="submission" date="2021-01" db="EMBL/GenBank/DDBJ databases">
        <authorList>
            <person name="Corre E."/>
            <person name="Pelletier E."/>
            <person name="Niang G."/>
            <person name="Scheremetjew M."/>
            <person name="Finn R."/>
            <person name="Kale V."/>
            <person name="Holt S."/>
            <person name="Cochrane G."/>
            <person name="Meng A."/>
            <person name="Brown T."/>
            <person name="Cohen L."/>
        </authorList>
    </citation>
    <scope>NUCLEOTIDE SEQUENCE</scope>
    <source>
        <strain evidence="2">CCMP722</strain>
    </source>
</reference>
<dbReference type="SUPFAM" id="SSF53335">
    <property type="entry name" value="S-adenosyl-L-methionine-dependent methyltransferases"/>
    <property type="match status" value="1"/>
</dbReference>
<proteinExistence type="predicted"/>
<dbReference type="InterPro" id="IPR050508">
    <property type="entry name" value="Methyltransf_Superfamily"/>
</dbReference>
<sequence>MNACLSAARSRFVLSSKTASVFRARRSRRYTVAPPSRVSNVLETAVVTPVEKKSETADVSPTVKFSDSNYFKEGETVDYWRKYEGSSSENIVTALTQELASTREEFGRLEDVPYFAYHLFRSSFFTVQGFVGLVMATANGGTTPSASMKTPSAAVTTAGRLFLEALITYRQDYRNIQEGLYSAPFDMEPAHRQFNPLYSMQQSLRFFEEATATLTRKAVKAPTDVWMNDSNLYPDYYRHTFHYQTDGWFSEKSAKVYDTSTETLFVGRQDAMQRHTMVPFGRFMKDREQKSTKVLEIAAGTGRFHTFLRDSYPELETCCSDLSPFYLAEATRSMDYWRRYRGDDVADKGSTSFVQANAENLPFEDESFDAVLNVYLFHELPMGARRNVMKEVARVLKPGGIFVLTDSLQLGDTPWKDPVIGNFGDFAEPHYRGYITTDFGKMATELGLVPSEKEMASATKVLSFYKPEAPVVFASPTVTISTDDQL</sequence>
<protein>
    <recommendedName>
        <fullName evidence="1">Methyltransferase type 11 domain-containing protein</fullName>
    </recommendedName>
</protein>
<feature type="domain" description="Methyltransferase type 11" evidence="1">
    <location>
        <begin position="295"/>
        <end position="404"/>
    </location>
</feature>
<dbReference type="EMBL" id="HBFA01034964">
    <property type="protein sequence ID" value="CAD8686027.1"/>
    <property type="molecule type" value="Transcribed_RNA"/>
</dbReference>
<dbReference type="CDD" id="cd02440">
    <property type="entry name" value="AdoMet_MTases"/>
    <property type="match status" value="1"/>
</dbReference>
<dbReference type="InterPro" id="IPR013216">
    <property type="entry name" value="Methyltransf_11"/>
</dbReference>
<dbReference type="Gene3D" id="3.40.50.150">
    <property type="entry name" value="Vaccinia Virus protein VP39"/>
    <property type="match status" value="1"/>
</dbReference>
<evidence type="ECO:0000313" key="2">
    <source>
        <dbReference type="EMBL" id="CAD8686027.1"/>
    </source>
</evidence>
<name>A0A7S0RS81_9CHLO</name>
<gene>
    <name evidence="2" type="ORF">POBO1169_LOCUS17514</name>
</gene>